<feature type="transmembrane region" description="Helical" evidence="1">
    <location>
        <begin position="162"/>
        <end position="192"/>
    </location>
</feature>
<keyword evidence="1" id="KW-0472">Membrane</keyword>
<feature type="transmembrane region" description="Helical" evidence="1">
    <location>
        <begin position="375"/>
        <end position="398"/>
    </location>
</feature>
<feature type="transmembrane region" description="Helical" evidence="1">
    <location>
        <begin position="297"/>
        <end position="315"/>
    </location>
</feature>
<feature type="transmembrane region" description="Helical" evidence="1">
    <location>
        <begin position="57"/>
        <end position="75"/>
    </location>
</feature>
<protein>
    <recommendedName>
        <fullName evidence="4">Dolichyl-phosphate-mannose-protein mannosyltransferase</fullName>
    </recommendedName>
</protein>
<feature type="transmembrane region" description="Helical" evidence="1">
    <location>
        <begin position="87"/>
        <end position="108"/>
    </location>
</feature>
<organism evidence="2 3">
    <name type="scientific">Allofournierella massiliensis</name>
    <dbReference type="NCBI Taxonomy" id="1650663"/>
    <lineage>
        <taxon>Bacteria</taxon>
        <taxon>Bacillati</taxon>
        <taxon>Bacillota</taxon>
        <taxon>Clostridia</taxon>
        <taxon>Eubacteriales</taxon>
        <taxon>Oscillospiraceae</taxon>
        <taxon>Allofournierella</taxon>
    </lineage>
</organism>
<accession>A0A4R1QLZ4</accession>
<feature type="transmembrane region" description="Helical" evidence="1">
    <location>
        <begin position="351"/>
        <end position="369"/>
    </location>
</feature>
<dbReference type="STRING" id="1650663.GCA_001486665_00767"/>
<dbReference type="Proteomes" id="UP000295184">
    <property type="component" value="Unassembled WGS sequence"/>
</dbReference>
<dbReference type="AlphaFoldDB" id="A0A4R1QLZ4"/>
<gene>
    <name evidence="2" type="ORF">EDD77_12060</name>
</gene>
<keyword evidence="1" id="KW-0812">Transmembrane</keyword>
<feature type="transmembrane region" description="Helical" evidence="1">
    <location>
        <begin position="327"/>
        <end position="344"/>
    </location>
</feature>
<feature type="transmembrane region" description="Helical" evidence="1">
    <location>
        <begin position="410"/>
        <end position="430"/>
    </location>
</feature>
<feature type="transmembrane region" description="Helical" evidence="1">
    <location>
        <begin position="114"/>
        <end position="132"/>
    </location>
</feature>
<comment type="caution">
    <text evidence="2">The sequence shown here is derived from an EMBL/GenBank/DDBJ whole genome shotgun (WGS) entry which is preliminary data.</text>
</comment>
<feature type="transmembrane region" description="Helical" evidence="1">
    <location>
        <begin position="204"/>
        <end position="224"/>
    </location>
</feature>
<dbReference type="RefSeq" id="WP_058963257.1">
    <property type="nucleotide sequence ID" value="NZ_CABKVM010000013.1"/>
</dbReference>
<dbReference type="EMBL" id="SLUM01000020">
    <property type="protein sequence ID" value="TCL54728.1"/>
    <property type="molecule type" value="Genomic_DNA"/>
</dbReference>
<proteinExistence type="predicted"/>
<keyword evidence="1" id="KW-1133">Transmembrane helix</keyword>
<feature type="transmembrane region" description="Helical" evidence="1">
    <location>
        <begin position="139"/>
        <end position="156"/>
    </location>
</feature>
<name>A0A4R1QLZ4_9FIRM</name>
<evidence type="ECO:0000313" key="3">
    <source>
        <dbReference type="Proteomes" id="UP000295184"/>
    </source>
</evidence>
<sequence>MTKQRSWICRNWFWLAWAAAAAGLVWRARFCIAGEEESYFLTQAYSYLQGWIPTAEIWGATQFSSMIFMPLAALFHGLTGGWDGVYLFLRLCYIGLECAVSAAAFFLLCRFTTRNWAAFGALLALLFTPLNLNTFSYNSLGMHFTLLFVLLALFGARQGGWWPAVLAGACFALALEAYPPMIVLVPVCLLLLVQYPAGRRLRSFGWFCLGGAAVFAVFAAELLIRAPLSVYLENFGNLLIADSAHQGSGGIVAEIISWLASCRWWYGTAIILACGALWVLCGAARLAVCRGKTLPRAAWVALAVLVFAVAVWGLVMLPRGEKFYSNMKWFIPGLLWPAVLFLCWPRDILPGLTLCVTGMLYAVGVFYGSDLGVVNGSYGCFFCVLGELVWLGQCLAACRPRRPELALRRLLAVALALLLPVQLGYMRFFYDSFGNPARCTVRVSEGIMTGLWLEPEKAEAYEGVLRDVAANVPAGAKLLVLDILPYAYMLNDYVVCAPTPWINDVGDEQNRIFYEKNPNLVPEYVFIAQEKTGFSNRADTSAESLPEGYIKEMLLQSGVERTETESGTFYKLP</sequence>
<dbReference type="OrthoDB" id="2234896at2"/>
<feature type="transmembrane region" description="Helical" evidence="1">
    <location>
        <begin position="264"/>
        <end position="288"/>
    </location>
</feature>
<evidence type="ECO:0000256" key="1">
    <source>
        <dbReference type="SAM" id="Phobius"/>
    </source>
</evidence>
<evidence type="ECO:0008006" key="4">
    <source>
        <dbReference type="Google" id="ProtNLM"/>
    </source>
</evidence>
<reference evidence="2 3" key="1">
    <citation type="submission" date="2019-03" db="EMBL/GenBank/DDBJ databases">
        <title>Genomic Encyclopedia of Type Strains, Phase IV (KMG-IV): sequencing the most valuable type-strain genomes for metagenomic binning, comparative biology and taxonomic classification.</title>
        <authorList>
            <person name="Goeker M."/>
        </authorList>
    </citation>
    <scope>NUCLEOTIDE SEQUENCE [LARGE SCALE GENOMIC DNA]</scope>
    <source>
        <strain evidence="2 3">DSM 100451</strain>
    </source>
</reference>
<evidence type="ECO:0000313" key="2">
    <source>
        <dbReference type="EMBL" id="TCL54728.1"/>
    </source>
</evidence>